<dbReference type="Proteomes" id="UP000466730">
    <property type="component" value="Unassembled WGS sequence"/>
</dbReference>
<proteinExistence type="predicted"/>
<evidence type="ECO:0000256" key="1">
    <source>
        <dbReference type="SAM" id="MobiDB-lite"/>
    </source>
</evidence>
<organism evidence="2 3">
    <name type="scientific">Rhodovulum strictum</name>
    <dbReference type="NCBI Taxonomy" id="58314"/>
    <lineage>
        <taxon>Bacteria</taxon>
        <taxon>Pseudomonadati</taxon>
        <taxon>Pseudomonadota</taxon>
        <taxon>Alphaproteobacteria</taxon>
        <taxon>Rhodobacterales</taxon>
        <taxon>Paracoccaceae</taxon>
        <taxon>Rhodovulum</taxon>
    </lineage>
</organism>
<reference evidence="2 3" key="1">
    <citation type="submission" date="2019-11" db="EMBL/GenBank/DDBJ databases">
        <title>Draft Whole-Genome sequence of the marine photosynthetic bacterium Rhodovulum strictum DSM 11289.</title>
        <authorList>
            <person name="Kyndt J.A."/>
            <person name="Meyer T.E."/>
        </authorList>
    </citation>
    <scope>NUCLEOTIDE SEQUENCE [LARGE SCALE GENOMIC DNA]</scope>
    <source>
        <strain evidence="2 3">DSM 11289</strain>
    </source>
</reference>
<dbReference type="OrthoDB" id="7857468at2"/>
<dbReference type="EMBL" id="WJPO01000012">
    <property type="protein sequence ID" value="MRH21174.1"/>
    <property type="molecule type" value="Genomic_DNA"/>
</dbReference>
<feature type="compositionally biased region" description="Basic and acidic residues" evidence="1">
    <location>
        <begin position="60"/>
        <end position="78"/>
    </location>
</feature>
<protein>
    <recommendedName>
        <fullName evidence="4">DUF4177 domain-containing protein</fullName>
    </recommendedName>
</protein>
<gene>
    <name evidence="2" type="ORF">GH815_09220</name>
</gene>
<dbReference type="AlphaFoldDB" id="A0A844B9U0"/>
<accession>A0A844B9U0</accession>
<keyword evidence="3" id="KW-1185">Reference proteome</keyword>
<comment type="caution">
    <text evidence="2">The sequence shown here is derived from an EMBL/GenBank/DDBJ whole genome shotgun (WGS) entry which is preliminary data.</text>
</comment>
<evidence type="ECO:0000313" key="2">
    <source>
        <dbReference type="EMBL" id="MRH21174.1"/>
    </source>
</evidence>
<dbReference type="RefSeq" id="WP_153748482.1">
    <property type="nucleotide sequence ID" value="NZ_BAAADI010000027.1"/>
</dbReference>
<name>A0A844B9U0_9RHOB</name>
<feature type="region of interest" description="Disordered" evidence="1">
    <location>
        <begin position="60"/>
        <end position="116"/>
    </location>
</feature>
<sequence length="116" mass="13176">MRGDETFSAALTEIMNEMGVAGWDFAGVESVPCRVGRWPFARSAERRVLVFRRARESRLDRMQERMATPERAAPRYDDPIEITVQPRRVSTSDGPRKVRKLRPTLDIHQPAPAIAG</sequence>
<evidence type="ECO:0000313" key="3">
    <source>
        <dbReference type="Proteomes" id="UP000466730"/>
    </source>
</evidence>
<evidence type="ECO:0008006" key="4">
    <source>
        <dbReference type="Google" id="ProtNLM"/>
    </source>
</evidence>